<evidence type="ECO:0000313" key="3">
    <source>
        <dbReference type="EMBL" id="KKN06161.1"/>
    </source>
</evidence>
<organism evidence="3">
    <name type="scientific">marine sediment metagenome</name>
    <dbReference type="NCBI Taxonomy" id="412755"/>
    <lineage>
        <taxon>unclassified sequences</taxon>
        <taxon>metagenomes</taxon>
        <taxon>ecological metagenomes</taxon>
    </lineage>
</organism>
<name>A0A0F9PYL8_9ZZZZ</name>
<sequence length="66" mass="7323">MNVREALDTLAQVVEQYFRGLPAEQRIVQQAMQVIIKAALPGEMPVAPSMPEKDVKKKEASDGNKK</sequence>
<proteinExistence type="predicted"/>
<gene>
    <name evidence="4" type="ORF">LCGC14_1040130</name>
    <name evidence="3" type="ORF">LCGC14_1079990</name>
    <name evidence="2" type="ORF">LCGC14_1368450</name>
</gene>
<evidence type="ECO:0000313" key="2">
    <source>
        <dbReference type="EMBL" id="KKM77586.1"/>
    </source>
</evidence>
<evidence type="ECO:0000256" key="1">
    <source>
        <dbReference type="SAM" id="MobiDB-lite"/>
    </source>
</evidence>
<dbReference type="EMBL" id="LAZR01004720">
    <property type="protein sequence ID" value="KKN06161.1"/>
    <property type="molecule type" value="Genomic_DNA"/>
</dbReference>
<dbReference type="AlphaFoldDB" id="A0A0F9PYL8"/>
<feature type="region of interest" description="Disordered" evidence="1">
    <location>
        <begin position="43"/>
        <end position="66"/>
    </location>
</feature>
<accession>A0A0F9PYL8</accession>
<dbReference type="EMBL" id="LAZR01004279">
    <property type="protein sequence ID" value="KKN10076.1"/>
    <property type="molecule type" value="Genomic_DNA"/>
</dbReference>
<comment type="caution">
    <text evidence="3">The sequence shown here is derived from an EMBL/GenBank/DDBJ whole genome shotgun (WGS) entry which is preliminary data.</text>
</comment>
<dbReference type="EMBL" id="LAZR01008619">
    <property type="protein sequence ID" value="KKM77586.1"/>
    <property type="molecule type" value="Genomic_DNA"/>
</dbReference>
<reference evidence="3" key="1">
    <citation type="journal article" date="2015" name="Nature">
        <title>Complex archaea that bridge the gap between prokaryotes and eukaryotes.</title>
        <authorList>
            <person name="Spang A."/>
            <person name="Saw J.H."/>
            <person name="Jorgensen S.L."/>
            <person name="Zaremba-Niedzwiedzka K."/>
            <person name="Martijn J."/>
            <person name="Lind A.E."/>
            <person name="van Eijk R."/>
            <person name="Schleper C."/>
            <person name="Guy L."/>
            <person name="Ettema T.J."/>
        </authorList>
    </citation>
    <scope>NUCLEOTIDE SEQUENCE</scope>
</reference>
<evidence type="ECO:0000313" key="4">
    <source>
        <dbReference type="EMBL" id="KKN10076.1"/>
    </source>
</evidence>
<feature type="compositionally biased region" description="Basic and acidic residues" evidence="1">
    <location>
        <begin position="51"/>
        <end position="66"/>
    </location>
</feature>
<protein>
    <submittedName>
        <fullName evidence="3">Uncharacterized protein</fullName>
    </submittedName>
</protein>